<dbReference type="EMBL" id="CP043617">
    <property type="protein sequence ID" value="QFR49021.1"/>
    <property type="molecule type" value="Genomic_DNA"/>
</dbReference>
<evidence type="ECO:0000313" key="3">
    <source>
        <dbReference type="Proteomes" id="UP000326944"/>
    </source>
</evidence>
<gene>
    <name evidence="2" type="primary">pilO</name>
    <name evidence="2" type="ORF">FJR48_04490</name>
</gene>
<protein>
    <submittedName>
        <fullName evidence="2">Type 4a pilus biogenesis protein PilO</fullName>
    </submittedName>
</protein>
<evidence type="ECO:0000313" key="2">
    <source>
        <dbReference type="EMBL" id="QFR49021.1"/>
    </source>
</evidence>
<keyword evidence="1" id="KW-0472">Membrane</keyword>
<dbReference type="GO" id="GO:0043683">
    <property type="term" value="P:type IV pilus assembly"/>
    <property type="evidence" value="ECO:0007669"/>
    <property type="project" value="InterPro"/>
</dbReference>
<dbReference type="AlphaFoldDB" id="A0A5P8P086"/>
<dbReference type="OrthoDB" id="5333854at2"/>
<dbReference type="KEGG" id="sulg:FJR48_04490"/>
<accession>A0A5P8P086</accession>
<feature type="transmembrane region" description="Helical" evidence="1">
    <location>
        <begin position="24"/>
        <end position="41"/>
    </location>
</feature>
<keyword evidence="3" id="KW-1185">Reference proteome</keyword>
<sequence>MNIEDYLHKIDSSLKDKSEKDRKLTYIMVASVIFAFAYLFWDSSENDFMKVQNEIKQIQSKINKDKSYLSLNPQSKITNLEKDIQKTQIQMLEFKDKNDYIKHKIETISALIYDERTWGAYINSIAYNAKKYNIKIKDFSNKYVDNNESFGHMLDLKINLSGRFQNTLKFINSLEQSDLVVDIHNLDIKAQNKLNTNIELSVWGITY</sequence>
<dbReference type="Proteomes" id="UP000326944">
    <property type="component" value="Chromosome"/>
</dbReference>
<dbReference type="GO" id="GO:0043107">
    <property type="term" value="P:type IV pilus-dependent motility"/>
    <property type="evidence" value="ECO:0007669"/>
    <property type="project" value="InterPro"/>
</dbReference>
<proteinExistence type="predicted"/>
<organism evidence="2 3">
    <name type="scientific">Sulfurimonas lithotrophica</name>
    <dbReference type="NCBI Taxonomy" id="2590022"/>
    <lineage>
        <taxon>Bacteria</taxon>
        <taxon>Pseudomonadati</taxon>
        <taxon>Campylobacterota</taxon>
        <taxon>Epsilonproteobacteria</taxon>
        <taxon>Campylobacterales</taxon>
        <taxon>Sulfurimonadaceae</taxon>
        <taxon>Sulfurimonas</taxon>
    </lineage>
</organism>
<dbReference type="InterPro" id="IPR014717">
    <property type="entry name" value="Transl_elong_EF1B/ribsomal_bS6"/>
</dbReference>
<dbReference type="Gene3D" id="3.30.70.60">
    <property type="match status" value="1"/>
</dbReference>
<keyword evidence="1" id="KW-1133">Transmembrane helix</keyword>
<dbReference type="InterPro" id="IPR007445">
    <property type="entry name" value="PilO"/>
</dbReference>
<keyword evidence="1" id="KW-0812">Transmembrane</keyword>
<dbReference type="RefSeq" id="WP_152306964.1">
    <property type="nucleotide sequence ID" value="NZ_CP043617.1"/>
</dbReference>
<dbReference type="Pfam" id="PF04350">
    <property type="entry name" value="PilO"/>
    <property type="match status" value="1"/>
</dbReference>
<evidence type="ECO:0000256" key="1">
    <source>
        <dbReference type="SAM" id="Phobius"/>
    </source>
</evidence>
<reference evidence="2 3" key="1">
    <citation type="submission" date="2019-09" db="EMBL/GenBank/DDBJ databases">
        <title>Sulfurimonas gotlandica sp. nov., a chemoautotrophic and psychrotolerant epsilonproteobacterium isolated from a pelagic redoxcline, and an emended description of the genus Sulfurimonas.</title>
        <authorList>
            <person name="Wang S."/>
            <person name="Jiang L."/>
            <person name="Shao S."/>
        </authorList>
    </citation>
    <scope>NUCLEOTIDE SEQUENCE [LARGE SCALE GENOMIC DNA]</scope>
    <source>
        <strain evidence="2 3">GYSZ_1</strain>
    </source>
</reference>
<name>A0A5P8P086_9BACT</name>